<keyword evidence="2" id="KW-1185">Reference proteome</keyword>
<gene>
    <name evidence="1" type="ORF">I4F81_009926</name>
</gene>
<dbReference type="EMBL" id="CM020620">
    <property type="protein sequence ID" value="KAK1867419.1"/>
    <property type="molecule type" value="Genomic_DNA"/>
</dbReference>
<name>A0ACC3CB81_PYRYE</name>
<evidence type="ECO:0000313" key="2">
    <source>
        <dbReference type="Proteomes" id="UP000798662"/>
    </source>
</evidence>
<comment type="caution">
    <text evidence="1">The sequence shown here is derived from an EMBL/GenBank/DDBJ whole genome shotgun (WGS) entry which is preliminary data.</text>
</comment>
<proteinExistence type="predicted"/>
<protein>
    <submittedName>
        <fullName evidence="1">Uncharacterized protein</fullName>
    </submittedName>
</protein>
<reference evidence="1" key="1">
    <citation type="submission" date="2019-11" db="EMBL/GenBank/DDBJ databases">
        <title>Nori genome reveals adaptations in red seaweeds to the harsh intertidal environment.</title>
        <authorList>
            <person name="Wang D."/>
            <person name="Mao Y."/>
        </authorList>
    </citation>
    <scope>NUCLEOTIDE SEQUENCE</scope>
    <source>
        <tissue evidence="1">Gametophyte</tissue>
    </source>
</reference>
<dbReference type="Proteomes" id="UP000798662">
    <property type="component" value="Chromosome 3"/>
</dbReference>
<accession>A0ACC3CB81</accession>
<evidence type="ECO:0000313" key="1">
    <source>
        <dbReference type="EMBL" id="KAK1867419.1"/>
    </source>
</evidence>
<organism evidence="1 2">
    <name type="scientific">Pyropia yezoensis</name>
    <name type="common">Susabi-nori</name>
    <name type="synonym">Porphyra yezoensis</name>
    <dbReference type="NCBI Taxonomy" id="2788"/>
    <lineage>
        <taxon>Eukaryota</taxon>
        <taxon>Rhodophyta</taxon>
        <taxon>Bangiophyceae</taxon>
        <taxon>Bangiales</taxon>
        <taxon>Bangiaceae</taxon>
        <taxon>Pyropia</taxon>
    </lineage>
</organism>
<sequence length="121" mass="13200">MPHHWERGGGDGGSGSAQSTLIFFCALCRARCCPMGDRRSPHHGNGVVVALPLCRAHGMRFDLACRGEEMKARRGERVCLCECIPPRSGVVPTCRRRDVVGCGRRCRLRPQSVGTSVVVIL</sequence>